<name>A0A1F4Q303_UNCSA</name>
<dbReference type="AlphaFoldDB" id="A0A1F4Q303"/>
<protein>
    <submittedName>
        <fullName evidence="1">Uncharacterized protein</fullName>
    </submittedName>
</protein>
<proteinExistence type="predicted"/>
<accession>A0A1F4Q303</accession>
<organism evidence="1 2">
    <name type="scientific">candidate division WOR-1 bacterium RIFCSPHIGHO2_01_FULL_53_15</name>
    <dbReference type="NCBI Taxonomy" id="1802564"/>
    <lineage>
        <taxon>Bacteria</taxon>
        <taxon>Bacillati</taxon>
        <taxon>Saganbacteria</taxon>
    </lineage>
</organism>
<dbReference type="EMBL" id="METM01000013">
    <property type="protein sequence ID" value="OGB90260.1"/>
    <property type="molecule type" value="Genomic_DNA"/>
</dbReference>
<dbReference type="Proteomes" id="UP000178724">
    <property type="component" value="Unassembled WGS sequence"/>
</dbReference>
<evidence type="ECO:0000313" key="2">
    <source>
        <dbReference type="Proteomes" id="UP000178724"/>
    </source>
</evidence>
<sequence length="85" mass="8980">MRAGESAEAGLERILARYKARPSAKGQTISMKGASSPFAVRIEIFPPDAQKLFAALKNIGETIFGRSSSADLASKKGILGPSTKE</sequence>
<gene>
    <name evidence="1" type="ORF">A2625_02925</name>
</gene>
<comment type="caution">
    <text evidence="1">The sequence shown here is derived from an EMBL/GenBank/DDBJ whole genome shotgun (WGS) entry which is preliminary data.</text>
</comment>
<evidence type="ECO:0000313" key="1">
    <source>
        <dbReference type="EMBL" id="OGB90260.1"/>
    </source>
</evidence>
<reference evidence="1 2" key="1">
    <citation type="journal article" date="2016" name="Nat. Commun.">
        <title>Thousands of microbial genomes shed light on interconnected biogeochemical processes in an aquifer system.</title>
        <authorList>
            <person name="Anantharaman K."/>
            <person name="Brown C.T."/>
            <person name="Hug L.A."/>
            <person name="Sharon I."/>
            <person name="Castelle C.J."/>
            <person name="Probst A.J."/>
            <person name="Thomas B.C."/>
            <person name="Singh A."/>
            <person name="Wilkins M.J."/>
            <person name="Karaoz U."/>
            <person name="Brodie E.L."/>
            <person name="Williams K.H."/>
            <person name="Hubbard S.S."/>
            <person name="Banfield J.F."/>
        </authorList>
    </citation>
    <scope>NUCLEOTIDE SEQUENCE [LARGE SCALE GENOMIC DNA]</scope>
</reference>